<dbReference type="NCBIfam" id="TIGR00412">
    <property type="entry name" value="redox_disulf_2"/>
    <property type="match status" value="1"/>
</dbReference>
<evidence type="ECO:0000313" key="3">
    <source>
        <dbReference type="Proteomes" id="UP001589613"/>
    </source>
</evidence>
<dbReference type="PIRSF" id="PIRSF037031">
    <property type="entry name" value="Redox_disulphide_2"/>
    <property type="match status" value="1"/>
</dbReference>
<dbReference type="InterPro" id="IPR005243">
    <property type="entry name" value="THIRX-like_proc"/>
</dbReference>
<dbReference type="PANTHER" id="PTHR36450">
    <property type="entry name" value="THIOREDOXIN"/>
    <property type="match status" value="1"/>
</dbReference>
<evidence type="ECO:0000313" key="2">
    <source>
        <dbReference type="EMBL" id="MFB9731897.1"/>
    </source>
</evidence>
<dbReference type="EMBL" id="JBHMAX010000015">
    <property type="protein sequence ID" value="MFB9731897.1"/>
    <property type="molecule type" value="Genomic_DNA"/>
</dbReference>
<organism evidence="2 3">
    <name type="scientific">Ornithinimicrobium kibberense</name>
    <dbReference type="NCBI Taxonomy" id="282060"/>
    <lineage>
        <taxon>Bacteria</taxon>
        <taxon>Bacillati</taxon>
        <taxon>Actinomycetota</taxon>
        <taxon>Actinomycetes</taxon>
        <taxon>Micrococcales</taxon>
        <taxon>Ornithinimicrobiaceae</taxon>
        <taxon>Ornithinimicrobium</taxon>
    </lineage>
</organism>
<dbReference type="Gene3D" id="3.40.30.10">
    <property type="entry name" value="Glutaredoxin"/>
    <property type="match status" value="1"/>
</dbReference>
<gene>
    <name evidence="2" type="ORF">ACFFN0_07565</name>
</gene>
<protein>
    <submittedName>
        <fullName evidence="2">Thioredoxin family protein</fullName>
    </submittedName>
</protein>
<dbReference type="InterPro" id="IPR012336">
    <property type="entry name" value="Thioredoxin-like_fold"/>
</dbReference>
<sequence>MIVKVLGPGCRNCHRLEERTREALSRLGLEAEVEKVTDYGQIAAYGVLRTPGLVVDDEVVHSGSVPTTDHLVELLSARPA</sequence>
<dbReference type="RefSeq" id="WP_075958140.1">
    <property type="nucleotide sequence ID" value="NZ_JBHMAX010000015.1"/>
</dbReference>
<dbReference type="SUPFAM" id="SSF52833">
    <property type="entry name" value="Thioredoxin-like"/>
    <property type="match status" value="1"/>
</dbReference>
<reference evidence="2 3" key="1">
    <citation type="submission" date="2024-09" db="EMBL/GenBank/DDBJ databases">
        <authorList>
            <person name="Sun Q."/>
            <person name="Mori K."/>
        </authorList>
    </citation>
    <scope>NUCLEOTIDE SEQUENCE [LARGE SCALE GENOMIC DNA]</scope>
    <source>
        <strain evidence="2 3">JCM 12763</strain>
    </source>
</reference>
<evidence type="ECO:0000259" key="1">
    <source>
        <dbReference type="Pfam" id="PF13192"/>
    </source>
</evidence>
<dbReference type="Proteomes" id="UP001589613">
    <property type="component" value="Unassembled WGS sequence"/>
</dbReference>
<dbReference type="InterPro" id="IPR036249">
    <property type="entry name" value="Thioredoxin-like_sf"/>
</dbReference>
<feature type="domain" description="Thioredoxin-like fold" evidence="1">
    <location>
        <begin position="1"/>
        <end position="75"/>
    </location>
</feature>
<proteinExistence type="predicted"/>
<dbReference type="Pfam" id="PF13192">
    <property type="entry name" value="Thioredoxin_3"/>
    <property type="match status" value="1"/>
</dbReference>
<comment type="caution">
    <text evidence="2">The sequence shown here is derived from an EMBL/GenBank/DDBJ whole genome shotgun (WGS) entry which is preliminary data.</text>
</comment>
<dbReference type="PANTHER" id="PTHR36450:SF1">
    <property type="entry name" value="THIOREDOXIN"/>
    <property type="match status" value="1"/>
</dbReference>
<name>A0ABV5V266_9MICO</name>
<keyword evidence="3" id="KW-1185">Reference proteome</keyword>
<accession>A0ABV5V266</accession>